<evidence type="ECO:0000313" key="2">
    <source>
        <dbReference type="EMBL" id="TFD46985.1"/>
    </source>
</evidence>
<dbReference type="SUPFAM" id="SSF50800">
    <property type="entry name" value="PK beta-barrel domain-like"/>
    <property type="match status" value="1"/>
</dbReference>
<dbReference type="InterPro" id="IPR005302">
    <property type="entry name" value="MoCF_Sase_C"/>
</dbReference>
<dbReference type="AlphaFoldDB" id="A0A4R8ZV15"/>
<dbReference type="Proteomes" id="UP000297447">
    <property type="component" value="Unassembled WGS sequence"/>
</dbReference>
<accession>A0A4R8ZV15</accession>
<dbReference type="GO" id="GO:0030170">
    <property type="term" value="F:pyridoxal phosphate binding"/>
    <property type="evidence" value="ECO:0007669"/>
    <property type="project" value="InterPro"/>
</dbReference>
<evidence type="ECO:0000313" key="3">
    <source>
        <dbReference type="Proteomes" id="UP000297447"/>
    </source>
</evidence>
<dbReference type="Pfam" id="PF03473">
    <property type="entry name" value="MOSC"/>
    <property type="match status" value="1"/>
</dbReference>
<dbReference type="Gene3D" id="2.40.33.20">
    <property type="entry name" value="PK beta-barrel domain-like"/>
    <property type="match status" value="1"/>
</dbReference>
<dbReference type="RefSeq" id="WP_134520661.1">
    <property type="nucleotide sequence ID" value="NZ_SOHE01000069.1"/>
</dbReference>
<protein>
    <submittedName>
        <fullName evidence="2">MOSC domain-containing protein</fullName>
    </submittedName>
</protein>
<evidence type="ECO:0000259" key="1">
    <source>
        <dbReference type="PROSITE" id="PS51340"/>
    </source>
</evidence>
<dbReference type="GO" id="GO:0030151">
    <property type="term" value="F:molybdenum ion binding"/>
    <property type="evidence" value="ECO:0007669"/>
    <property type="project" value="InterPro"/>
</dbReference>
<dbReference type="InterPro" id="IPR011037">
    <property type="entry name" value="Pyrv_Knase-like_insert_dom_sf"/>
</dbReference>
<reference evidence="2 3" key="1">
    <citation type="submission" date="2019-03" db="EMBL/GenBank/DDBJ databases">
        <title>Genomics of glacier-inhabiting Cryobacterium strains.</title>
        <authorList>
            <person name="Liu Q."/>
            <person name="Xin Y.-H."/>
        </authorList>
    </citation>
    <scope>NUCLEOTIDE SEQUENCE [LARGE SCALE GENOMIC DNA]</scope>
    <source>
        <strain evidence="2 3">Hh14</strain>
    </source>
</reference>
<keyword evidence="3" id="KW-1185">Reference proteome</keyword>
<gene>
    <name evidence="2" type="ORF">E3T55_16595</name>
</gene>
<dbReference type="GO" id="GO:0003824">
    <property type="term" value="F:catalytic activity"/>
    <property type="evidence" value="ECO:0007669"/>
    <property type="project" value="InterPro"/>
</dbReference>
<organism evidence="2 3">
    <name type="scientific">Cryobacterium frigoriphilum</name>
    <dbReference type="NCBI Taxonomy" id="1259150"/>
    <lineage>
        <taxon>Bacteria</taxon>
        <taxon>Bacillati</taxon>
        <taxon>Actinomycetota</taxon>
        <taxon>Actinomycetes</taxon>
        <taxon>Micrococcales</taxon>
        <taxon>Microbacteriaceae</taxon>
        <taxon>Cryobacterium</taxon>
    </lineage>
</organism>
<proteinExistence type="predicted"/>
<name>A0A4R8ZV15_9MICO</name>
<sequence length="276" mass="29573">MNDAVLNRAVLNRAVVNDAKPSVMRVREIGVSALKGGRHRPRTRIALSALGPVGDRVFAVVDLADGRVLKTVEHPSLVGCDARWQCGVLSISIDGQQISGTPTTDATPLTLDYWGRPVSMRNVRGPWSPAFSRLLGRPVALARVDFPGEVVYGDTVTLATTSSLERLARESGTPVDPRRFRSTFTIDTGEADAHLEDCWAGRELEVGGARLLVGAGIPRCAVIDLDPHTGARGAGLLKILADYRLDSGEIMFGVYARVVRPGLVGRGDPVRLLPAP</sequence>
<comment type="caution">
    <text evidence="2">The sequence shown here is derived from an EMBL/GenBank/DDBJ whole genome shotgun (WGS) entry which is preliminary data.</text>
</comment>
<dbReference type="PROSITE" id="PS51340">
    <property type="entry name" value="MOSC"/>
    <property type="match status" value="1"/>
</dbReference>
<dbReference type="OrthoDB" id="9793178at2"/>
<dbReference type="EMBL" id="SOHE01000069">
    <property type="protein sequence ID" value="TFD46985.1"/>
    <property type="molecule type" value="Genomic_DNA"/>
</dbReference>
<feature type="domain" description="MOSC" evidence="1">
    <location>
        <begin position="121"/>
        <end position="273"/>
    </location>
</feature>